<dbReference type="AlphaFoldDB" id="A0A811ZR06"/>
<dbReference type="Gene3D" id="2.130.10.10">
    <property type="entry name" value="YVTN repeat-like/Quinoprotein amine dehydrogenase"/>
    <property type="match status" value="1"/>
</dbReference>
<evidence type="ECO:0000256" key="1">
    <source>
        <dbReference type="ARBA" id="ARBA00007253"/>
    </source>
</evidence>
<dbReference type="PROSITE" id="PS00678">
    <property type="entry name" value="WD_REPEATS_1"/>
    <property type="match status" value="1"/>
</dbReference>
<dbReference type="SUPFAM" id="SSF50978">
    <property type="entry name" value="WD40 repeat-like"/>
    <property type="match status" value="1"/>
</dbReference>
<keyword evidence="2 7" id="KW-0853">WD repeat</keyword>
<dbReference type="InterPro" id="IPR045223">
    <property type="entry name" value="RACK1-like"/>
</dbReference>
<keyword evidence="3" id="KW-0677">Repeat</keyword>
<keyword evidence="9" id="KW-1185">Reference proteome</keyword>
<dbReference type="GO" id="GO:0045182">
    <property type="term" value="F:translation regulator activity"/>
    <property type="evidence" value="ECO:0007669"/>
    <property type="project" value="InterPro"/>
</dbReference>
<comment type="caution">
    <text evidence="8">The sequence shown here is derived from an EMBL/GenBank/DDBJ whole genome shotgun (WGS) entry which is preliminary data.</text>
</comment>
<dbReference type="Pfam" id="PF00400">
    <property type="entry name" value="WD40"/>
    <property type="match status" value="3"/>
</dbReference>
<gene>
    <name evidence="8" type="ORF">NYPRO_LOCUS23879</name>
</gene>
<proteinExistence type="inferred from homology"/>
<dbReference type="SMART" id="SM00320">
    <property type="entry name" value="WD40"/>
    <property type="match status" value="3"/>
</dbReference>
<keyword evidence="5" id="KW-0217">Developmental protein</keyword>
<evidence type="ECO:0000256" key="4">
    <source>
        <dbReference type="ARBA" id="ARBA00022980"/>
    </source>
</evidence>
<keyword evidence="4" id="KW-0689">Ribosomal protein</keyword>
<organism evidence="8 9">
    <name type="scientific">Nyctereutes procyonoides</name>
    <name type="common">Raccoon dog</name>
    <name type="synonym">Canis procyonoides</name>
    <dbReference type="NCBI Taxonomy" id="34880"/>
    <lineage>
        <taxon>Eukaryota</taxon>
        <taxon>Metazoa</taxon>
        <taxon>Chordata</taxon>
        <taxon>Craniata</taxon>
        <taxon>Vertebrata</taxon>
        <taxon>Euteleostomi</taxon>
        <taxon>Mammalia</taxon>
        <taxon>Eutheria</taxon>
        <taxon>Laurasiatheria</taxon>
        <taxon>Carnivora</taxon>
        <taxon>Caniformia</taxon>
        <taxon>Canidae</taxon>
        <taxon>Nyctereutes</taxon>
    </lineage>
</organism>
<keyword evidence="5" id="KW-0306">Gastrulation</keyword>
<comment type="similarity">
    <text evidence="1">Belongs to the WD repeat G protein beta family. Ribosomal protein RACK1 subfamily.</text>
</comment>
<name>A0A811ZR06_NYCPR</name>
<dbReference type="InterPro" id="IPR019775">
    <property type="entry name" value="WD40_repeat_CS"/>
</dbReference>
<reference evidence="8" key="1">
    <citation type="submission" date="2020-12" db="EMBL/GenBank/DDBJ databases">
        <authorList>
            <consortium name="Molecular Ecology Group"/>
        </authorList>
    </citation>
    <scope>NUCLEOTIDE SEQUENCE</scope>
    <source>
        <strain evidence="8">TBG_1078</strain>
    </source>
</reference>
<evidence type="ECO:0000256" key="3">
    <source>
        <dbReference type="ARBA" id="ARBA00022737"/>
    </source>
</evidence>
<dbReference type="InterPro" id="IPR001680">
    <property type="entry name" value="WD40_rpt"/>
</dbReference>
<dbReference type="GO" id="GO:0007369">
    <property type="term" value="P:gastrulation"/>
    <property type="evidence" value="ECO:0007669"/>
    <property type="project" value="UniProtKB-KW"/>
</dbReference>
<evidence type="ECO:0000256" key="6">
    <source>
        <dbReference type="ARBA" id="ARBA00035297"/>
    </source>
</evidence>
<dbReference type="PROSITE" id="PS50294">
    <property type="entry name" value="WD_REPEATS_REGION"/>
    <property type="match status" value="2"/>
</dbReference>
<feature type="repeat" description="WD" evidence="7">
    <location>
        <begin position="11"/>
        <end position="46"/>
    </location>
</feature>
<evidence type="ECO:0000256" key="2">
    <source>
        <dbReference type="ARBA" id="ARBA00022574"/>
    </source>
</evidence>
<protein>
    <recommendedName>
        <fullName evidence="6">Small ribosomal subunit protein RACK1</fullName>
    </recommendedName>
</protein>
<evidence type="ECO:0000256" key="5">
    <source>
        <dbReference type="ARBA" id="ARBA00023218"/>
    </source>
</evidence>
<feature type="repeat" description="WD" evidence="7">
    <location>
        <begin position="123"/>
        <end position="164"/>
    </location>
</feature>
<evidence type="ECO:0000313" key="8">
    <source>
        <dbReference type="EMBL" id="CAD7691085.1"/>
    </source>
</evidence>
<dbReference type="PANTHER" id="PTHR19868">
    <property type="entry name" value="RECEPTOR FOR ACTIVATED PROTEIN KINASE C RACK1"/>
    <property type="match status" value="1"/>
</dbReference>
<keyword evidence="4" id="KW-0687">Ribonucleoprotein</keyword>
<feature type="repeat" description="WD" evidence="7">
    <location>
        <begin position="72"/>
        <end position="106"/>
    </location>
</feature>
<dbReference type="Proteomes" id="UP000645828">
    <property type="component" value="Unassembled WGS sequence"/>
</dbReference>
<dbReference type="FunFam" id="2.130.10.10:FF:000615">
    <property type="entry name" value="Receptor for activated C kinase 1"/>
    <property type="match status" value="1"/>
</dbReference>
<dbReference type="EMBL" id="CAJHUB010000773">
    <property type="protein sequence ID" value="CAD7691085.1"/>
    <property type="molecule type" value="Genomic_DNA"/>
</dbReference>
<sequence>MRLIRASAVCSSGHSHFVSDVFISSDGQFALSDSCDGTFWFWDLTTVGDFSSDNPTNCLWLHHQVVECTVQHKSHSEWVSYVCFSSSSSNPIIISCGWDKLVKVWNQGSLGGAVPNCKRKTNHIGHTDYLHTVTVCSDGSLCASGGKDGQAMLWDLNKGKWLSTPDGGDIISALYFSPDTSSMLPQARHQGLDLEGKTTVDELKQEVISTSSRVEPSWYTSLAGSADGQTVCLLHGQPGMHVAGDHQHPLEIYGRALEIKKNWFSNL</sequence>
<dbReference type="GO" id="GO:0005840">
    <property type="term" value="C:ribosome"/>
    <property type="evidence" value="ECO:0007669"/>
    <property type="project" value="UniProtKB-KW"/>
</dbReference>
<evidence type="ECO:0000256" key="7">
    <source>
        <dbReference type="PROSITE-ProRule" id="PRU00221"/>
    </source>
</evidence>
<dbReference type="InterPro" id="IPR015943">
    <property type="entry name" value="WD40/YVTN_repeat-like_dom_sf"/>
</dbReference>
<dbReference type="GO" id="GO:0043022">
    <property type="term" value="F:ribosome binding"/>
    <property type="evidence" value="ECO:0007669"/>
    <property type="project" value="InterPro"/>
</dbReference>
<accession>A0A811ZR06</accession>
<dbReference type="InterPro" id="IPR036322">
    <property type="entry name" value="WD40_repeat_dom_sf"/>
</dbReference>
<evidence type="ECO:0000313" key="9">
    <source>
        <dbReference type="Proteomes" id="UP000645828"/>
    </source>
</evidence>
<dbReference type="PROSITE" id="PS50082">
    <property type="entry name" value="WD_REPEATS_2"/>
    <property type="match status" value="3"/>
</dbReference>